<comment type="caution">
    <text evidence="10">The sequence shown here is derived from an EMBL/GenBank/DDBJ whole genome shotgun (WGS) entry which is preliminary data.</text>
</comment>
<dbReference type="GO" id="GO:0033179">
    <property type="term" value="C:proton-transporting V-type ATPase, V0 domain"/>
    <property type="evidence" value="ECO:0007669"/>
    <property type="project" value="InterPro"/>
</dbReference>
<keyword evidence="4" id="KW-0812">Transmembrane</keyword>
<dbReference type="EMBL" id="JOJR01000169">
    <property type="protein sequence ID" value="RCN43113.1"/>
    <property type="molecule type" value="Genomic_DNA"/>
</dbReference>
<dbReference type="Pfam" id="PF01496">
    <property type="entry name" value="V_ATPase_I"/>
    <property type="match status" value="1"/>
</dbReference>
<dbReference type="GO" id="GO:0051117">
    <property type="term" value="F:ATPase binding"/>
    <property type="evidence" value="ECO:0007669"/>
    <property type="project" value="TreeGrafter"/>
</dbReference>
<reference evidence="10 11" key="1">
    <citation type="submission" date="2014-10" db="EMBL/GenBank/DDBJ databases">
        <title>Draft genome of the hookworm Ancylostoma caninum.</title>
        <authorList>
            <person name="Mitreva M."/>
        </authorList>
    </citation>
    <scope>NUCLEOTIDE SEQUENCE [LARGE SCALE GENOMIC DNA]</scope>
    <source>
        <strain evidence="10 11">Baltimore</strain>
    </source>
</reference>
<dbReference type="GO" id="GO:0016471">
    <property type="term" value="C:vacuolar proton-transporting V-type ATPase complex"/>
    <property type="evidence" value="ECO:0007669"/>
    <property type="project" value="TreeGrafter"/>
</dbReference>
<evidence type="ECO:0000256" key="6">
    <source>
        <dbReference type="ARBA" id="ARBA00023065"/>
    </source>
</evidence>
<dbReference type="AlphaFoldDB" id="A0A368GFE5"/>
<dbReference type="InterPro" id="IPR002490">
    <property type="entry name" value="V-ATPase_116kDa_su"/>
</dbReference>
<comment type="function">
    <text evidence="8">Essential component of the vacuolar proton pump (V-ATPase), a multimeric enzyme that catalyzes the translocation of protons across the membranes. Required for assembly and activity of the V-ATPase.</text>
</comment>
<organism evidence="10 11">
    <name type="scientific">Ancylostoma caninum</name>
    <name type="common">Dog hookworm</name>
    <dbReference type="NCBI Taxonomy" id="29170"/>
    <lineage>
        <taxon>Eukaryota</taxon>
        <taxon>Metazoa</taxon>
        <taxon>Ecdysozoa</taxon>
        <taxon>Nematoda</taxon>
        <taxon>Chromadorea</taxon>
        <taxon>Rhabditida</taxon>
        <taxon>Rhabditina</taxon>
        <taxon>Rhabditomorpha</taxon>
        <taxon>Strongyloidea</taxon>
        <taxon>Ancylostomatidae</taxon>
        <taxon>Ancylostomatinae</taxon>
        <taxon>Ancylostoma</taxon>
    </lineage>
</organism>
<proteinExistence type="inferred from homology"/>
<feature type="coiled-coil region" evidence="9">
    <location>
        <begin position="44"/>
        <end position="114"/>
    </location>
</feature>
<evidence type="ECO:0000256" key="4">
    <source>
        <dbReference type="ARBA" id="ARBA00022692"/>
    </source>
</evidence>
<evidence type="ECO:0000256" key="8">
    <source>
        <dbReference type="RuleBase" id="RU361189"/>
    </source>
</evidence>
<evidence type="ECO:0000256" key="9">
    <source>
        <dbReference type="SAM" id="Coils"/>
    </source>
</evidence>
<dbReference type="OrthoDB" id="10264220at2759"/>
<keyword evidence="11" id="KW-1185">Reference proteome</keyword>
<protein>
    <recommendedName>
        <fullName evidence="8">V-type proton ATPase subunit a</fullName>
    </recommendedName>
</protein>
<comment type="similarity">
    <text evidence="2 8">Belongs to the V-ATPase 116 kDa subunit family.</text>
</comment>
<dbReference type="STRING" id="29170.A0A368GFE5"/>
<evidence type="ECO:0000256" key="2">
    <source>
        <dbReference type="ARBA" id="ARBA00009904"/>
    </source>
</evidence>
<dbReference type="PANTHER" id="PTHR11629:SF58">
    <property type="entry name" value="V-TYPE PROTON ATPASE 116 KDA SUBUNIT A 3"/>
    <property type="match status" value="1"/>
</dbReference>
<sequence length="196" mass="22490">MGSIYRSEVMSRCQIFLQTDSAYQCVAELGELGLAQFLDLNEEMNSYQRKFVNEIRRCEEMERKLNFIEEEVTKDEVEIKDYDEHIPAPQPKNMTELEANFEKLEEELLSINSSSKQLIKNHVQLLEMKAVLEKVHLLLDEVSNTGVSWSLPNKGCNIVFGFSMVAICSYITMLYASELGNQAIFMIEEGDLSRGL</sequence>
<accession>A0A368GFE5</accession>
<evidence type="ECO:0000256" key="1">
    <source>
        <dbReference type="ARBA" id="ARBA00004141"/>
    </source>
</evidence>
<keyword evidence="7" id="KW-0472">Membrane</keyword>
<dbReference type="GO" id="GO:0007035">
    <property type="term" value="P:vacuolar acidification"/>
    <property type="evidence" value="ECO:0007669"/>
    <property type="project" value="TreeGrafter"/>
</dbReference>
<dbReference type="GO" id="GO:0046961">
    <property type="term" value="F:proton-transporting ATPase activity, rotational mechanism"/>
    <property type="evidence" value="ECO:0007669"/>
    <property type="project" value="InterPro"/>
</dbReference>
<evidence type="ECO:0000256" key="3">
    <source>
        <dbReference type="ARBA" id="ARBA00022448"/>
    </source>
</evidence>
<evidence type="ECO:0000256" key="5">
    <source>
        <dbReference type="ARBA" id="ARBA00022989"/>
    </source>
</evidence>
<dbReference type="PANTHER" id="PTHR11629">
    <property type="entry name" value="VACUOLAR PROTON ATPASES"/>
    <property type="match status" value="1"/>
</dbReference>
<comment type="subcellular location">
    <subcellularLocation>
        <location evidence="1">Membrane</location>
        <topology evidence="1">Multi-pass membrane protein</topology>
    </subcellularLocation>
</comment>
<gene>
    <name evidence="10" type="ORF">ANCCAN_10901</name>
</gene>
<dbReference type="Proteomes" id="UP000252519">
    <property type="component" value="Unassembled WGS sequence"/>
</dbReference>
<evidence type="ECO:0000256" key="7">
    <source>
        <dbReference type="ARBA" id="ARBA00023136"/>
    </source>
</evidence>
<keyword evidence="3 8" id="KW-0813">Transport</keyword>
<evidence type="ECO:0000313" key="11">
    <source>
        <dbReference type="Proteomes" id="UP000252519"/>
    </source>
</evidence>
<evidence type="ECO:0000313" key="10">
    <source>
        <dbReference type="EMBL" id="RCN43113.1"/>
    </source>
</evidence>
<keyword evidence="6 8" id="KW-0406">Ion transport</keyword>
<name>A0A368GFE5_ANCCA</name>
<dbReference type="GO" id="GO:0005886">
    <property type="term" value="C:plasma membrane"/>
    <property type="evidence" value="ECO:0007669"/>
    <property type="project" value="TreeGrafter"/>
</dbReference>
<keyword evidence="9" id="KW-0175">Coiled coil</keyword>
<keyword evidence="5" id="KW-1133">Transmembrane helix</keyword>
<keyword evidence="8" id="KW-0375">Hydrogen ion transport</keyword>